<gene>
    <name evidence="2" type="ORF">FC34_GL000017</name>
</gene>
<evidence type="ECO:0000313" key="3">
    <source>
        <dbReference type="Proteomes" id="UP000051672"/>
    </source>
</evidence>
<evidence type="ECO:0000313" key="2">
    <source>
        <dbReference type="EMBL" id="KRM72317.1"/>
    </source>
</evidence>
<keyword evidence="1" id="KW-0472">Membrane</keyword>
<reference evidence="2 3" key="1">
    <citation type="journal article" date="2015" name="Genome Announc.">
        <title>Expanding the biotechnology potential of lactobacilli through comparative genomics of 213 strains and associated genera.</title>
        <authorList>
            <person name="Sun Z."/>
            <person name="Harris H.M."/>
            <person name="McCann A."/>
            <person name="Guo C."/>
            <person name="Argimon S."/>
            <person name="Zhang W."/>
            <person name="Yang X."/>
            <person name="Jeffery I.B."/>
            <person name="Cooney J.C."/>
            <person name="Kagawa T.F."/>
            <person name="Liu W."/>
            <person name="Song Y."/>
            <person name="Salvetti E."/>
            <person name="Wrobel A."/>
            <person name="Rasinkangas P."/>
            <person name="Parkhill J."/>
            <person name="Rea M.C."/>
            <person name="O'Sullivan O."/>
            <person name="Ritari J."/>
            <person name="Douillard F.P."/>
            <person name="Paul Ross R."/>
            <person name="Yang R."/>
            <person name="Briner A.E."/>
            <person name="Felis G.E."/>
            <person name="de Vos W.M."/>
            <person name="Barrangou R."/>
            <person name="Klaenhammer T.R."/>
            <person name="Caufield P.W."/>
            <person name="Cui Y."/>
            <person name="Zhang H."/>
            <person name="O'Toole P.W."/>
        </authorList>
    </citation>
    <scope>NUCLEOTIDE SEQUENCE [LARGE SCALE GENOMIC DNA]</scope>
    <source>
        <strain evidence="2 3">DSM 23927</strain>
    </source>
</reference>
<keyword evidence="3" id="KW-1185">Reference proteome</keyword>
<comment type="caution">
    <text evidence="2">The sequence shown here is derived from an EMBL/GenBank/DDBJ whole genome shotgun (WGS) entry which is preliminary data.</text>
</comment>
<keyword evidence="1" id="KW-1133">Transmembrane helix</keyword>
<evidence type="ECO:0000256" key="1">
    <source>
        <dbReference type="SAM" id="Phobius"/>
    </source>
</evidence>
<sequence length="55" mass="6348">MLLTSGYYLITLLAFIGLEVYPWALPMTVKLWLTFALLIAGMPMWYFGVYKKIGQ</sequence>
<keyword evidence="1" id="KW-0812">Transmembrane</keyword>
<dbReference type="EMBL" id="AYZQ01000001">
    <property type="protein sequence ID" value="KRM72317.1"/>
    <property type="molecule type" value="Genomic_DNA"/>
</dbReference>
<dbReference type="Proteomes" id="UP000051672">
    <property type="component" value="Unassembled WGS sequence"/>
</dbReference>
<feature type="transmembrane region" description="Helical" evidence="1">
    <location>
        <begin position="7"/>
        <end position="25"/>
    </location>
</feature>
<organism evidence="2 3">
    <name type="scientific">Lacticaseibacillus brantae DSM 23927</name>
    <dbReference type="NCBI Taxonomy" id="1423727"/>
    <lineage>
        <taxon>Bacteria</taxon>
        <taxon>Bacillati</taxon>
        <taxon>Bacillota</taxon>
        <taxon>Bacilli</taxon>
        <taxon>Lactobacillales</taxon>
        <taxon>Lactobacillaceae</taxon>
        <taxon>Lacticaseibacillus</taxon>
    </lineage>
</organism>
<proteinExistence type="predicted"/>
<protein>
    <submittedName>
        <fullName evidence="2">Uncharacterized protein</fullName>
    </submittedName>
</protein>
<accession>A0A0R2AY81</accession>
<dbReference type="AlphaFoldDB" id="A0A0R2AY81"/>
<feature type="transmembrane region" description="Helical" evidence="1">
    <location>
        <begin position="31"/>
        <end position="50"/>
    </location>
</feature>
<dbReference type="STRING" id="1423727.FC34_GL000017"/>
<name>A0A0R2AY81_9LACO</name>
<dbReference type="PATRIC" id="fig|1423727.3.peg.18"/>